<evidence type="ECO:0000313" key="5">
    <source>
        <dbReference type="EMBL" id="TFD49803.1"/>
    </source>
</evidence>
<keyword evidence="6" id="KW-1185">Reference proteome</keyword>
<dbReference type="Pfam" id="PF13439">
    <property type="entry name" value="Glyco_transf_4"/>
    <property type="match status" value="1"/>
</dbReference>
<dbReference type="Pfam" id="PF00534">
    <property type="entry name" value="Glycos_transf_1"/>
    <property type="match status" value="1"/>
</dbReference>
<dbReference type="Gene3D" id="3.40.50.2000">
    <property type="entry name" value="Glycogen Phosphorylase B"/>
    <property type="match status" value="2"/>
</dbReference>
<sequence>MPKHLARPSRHSSPNAEMDVDSKMKILLVSHSPDLVGAERSLLSLAQELVERGHQVSVAVPEDGQLSSQLLLAYPGVVRVINIQTHSWMGPRQFGIIGLARLGQCAMDLVEYLRLLRRSQFDLVVVNTGVTPAPLLSAKIAHVPVVTIVRESLQTNPSLRSFLPRRLIRALIARWSTSVVCVSEYIRQQFGHASVVRYPQLSTHFLKQLETAESGNAGSSELRAVIIGTVNQEKGQLDAVAAVVNARETGASVRLDIYGPASDRQRICLHSEIERLGAQDYVQYHGEIPETFSVFLESDISLVCSKNEAFGKVTVESILVGTPVVAYARGGTVEILAAGGGCLVEPTVAALTSAIVDACRDRELIQRWRIECAHHPMREPITVSAQTVVDDFEHLYSNRVLR</sequence>
<feature type="domain" description="Glycosyltransferase subfamily 4-like N-terminal" evidence="4">
    <location>
        <begin position="37"/>
        <end position="191"/>
    </location>
</feature>
<reference evidence="5 6" key="1">
    <citation type="submission" date="2019-03" db="EMBL/GenBank/DDBJ databases">
        <title>Genomics of glacier-inhabiting Cryobacterium strains.</title>
        <authorList>
            <person name="Liu Q."/>
            <person name="Xin Y.-H."/>
        </authorList>
    </citation>
    <scope>NUCLEOTIDE SEQUENCE [LARGE SCALE GENOMIC DNA]</scope>
    <source>
        <strain evidence="5 6">Hh14</strain>
    </source>
</reference>
<proteinExistence type="predicted"/>
<feature type="domain" description="Glycosyl transferase family 1" evidence="3">
    <location>
        <begin position="220"/>
        <end position="369"/>
    </location>
</feature>
<evidence type="ECO:0000313" key="6">
    <source>
        <dbReference type="Proteomes" id="UP000297447"/>
    </source>
</evidence>
<dbReference type="GO" id="GO:0016757">
    <property type="term" value="F:glycosyltransferase activity"/>
    <property type="evidence" value="ECO:0007669"/>
    <property type="project" value="UniProtKB-KW"/>
</dbReference>
<dbReference type="SUPFAM" id="SSF53756">
    <property type="entry name" value="UDP-Glycosyltransferase/glycogen phosphorylase"/>
    <property type="match status" value="1"/>
</dbReference>
<accession>A0A4V3IR20</accession>
<evidence type="ECO:0000256" key="1">
    <source>
        <dbReference type="ARBA" id="ARBA00022676"/>
    </source>
</evidence>
<dbReference type="InterPro" id="IPR028098">
    <property type="entry name" value="Glyco_trans_4-like_N"/>
</dbReference>
<dbReference type="EMBL" id="SOHE01000047">
    <property type="protein sequence ID" value="TFD49803.1"/>
    <property type="molecule type" value="Genomic_DNA"/>
</dbReference>
<evidence type="ECO:0000259" key="3">
    <source>
        <dbReference type="Pfam" id="PF00534"/>
    </source>
</evidence>
<evidence type="ECO:0000259" key="4">
    <source>
        <dbReference type="Pfam" id="PF13439"/>
    </source>
</evidence>
<name>A0A4V3IR20_9MICO</name>
<dbReference type="OrthoDB" id="506201at2"/>
<gene>
    <name evidence="5" type="ORF">E3T55_10640</name>
</gene>
<protein>
    <submittedName>
        <fullName evidence="5">Glycosyltransferase</fullName>
    </submittedName>
</protein>
<dbReference type="PANTHER" id="PTHR12526">
    <property type="entry name" value="GLYCOSYLTRANSFERASE"/>
    <property type="match status" value="1"/>
</dbReference>
<dbReference type="InterPro" id="IPR001296">
    <property type="entry name" value="Glyco_trans_1"/>
</dbReference>
<comment type="caution">
    <text evidence="5">The sequence shown here is derived from an EMBL/GenBank/DDBJ whole genome shotgun (WGS) entry which is preliminary data.</text>
</comment>
<organism evidence="5 6">
    <name type="scientific">Cryobacterium frigoriphilum</name>
    <dbReference type="NCBI Taxonomy" id="1259150"/>
    <lineage>
        <taxon>Bacteria</taxon>
        <taxon>Bacillati</taxon>
        <taxon>Actinomycetota</taxon>
        <taxon>Actinomycetes</taxon>
        <taxon>Micrococcales</taxon>
        <taxon>Microbacteriaceae</taxon>
        <taxon>Cryobacterium</taxon>
    </lineage>
</organism>
<evidence type="ECO:0000256" key="2">
    <source>
        <dbReference type="ARBA" id="ARBA00022679"/>
    </source>
</evidence>
<dbReference type="AlphaFoldDB" id="A0A4V3IR20"/>
<dbReference type="Proteomes" id="UP000297447">
    <property type="component" value="Unassembled WGS sequence"/>
</dbReference>
<keyword evidence="2 5" id="KW-0808">Transferase</keyword>
<keyword evidence="1" id="KW-0328">Glycosyltransferase</keyword>